<protein>
    <recommendedName>
        <fullName evidence="4">3-carboxymuconate cyclase</fullName>
    </recommendedName>
</protein>
<evidence type="ECO:0000256" key="1">
    <source>
        <dbReference type="SAM" id="SignalP"/>
    </source>
</evidence>
<dbReference type="OrthoDB" id="10006285at2759"/>
<organism evidence="2 3">
    <name type="scientific">Gymnopilus junonius</name>
    <name type="common">Spectacular rustgill mushroom</name>
    <name type="synonym">Gymnopilus spectabilis subsp. junonius</name>
    <dbReference type="NCBI Taxonomy" id="109634"/>
    <lineage>
        <taxon>Eukaryota</taxon>
        <taxon>Fungi</taxon>
        <taxon>Dikarya</taxon>
        <taxon>Basidiomycota</taxon>
        <taxon>Agaricomycotina</taxon>
        <taxon>Agaricomycetes</taxon>
        <taxon>Agaricomycetidae</taxon>
        <taxon>Agaricales</taxon>
        <taxon>Agaricineae</taxon>
        <taxon>Hymenogastraceae</taxon>
        <taxon>Gymnopilus</taxon>
    </lineage>
</organism>
<reference evidence="2" key="1">
    <citation type="submission" date="2020-11" db="EMBL/GenBank/DDBJ databases">
        <authorList>
            <consortium name="DOE Joint Genome Institute"/>
            <person name="Ahrendt S."/>
            <person name="Riley R."/>
            <person name="Andreopoulos W."/>
            <person name="LaButti K."/>
            <person name="Pangilinan J."/>
            <person name="Ruiz-duenas F.J."/>
            <person name="Barrasa J.M."/>
            <person name="Sanchez-Garcia M."/>
            <person name="Camarero S."/>
            <person name="Miyauchi S."/>
            <person name="Serrano A."/>
            <person name="Linde D."/>
            <person name="Babiker R."/>
            <person name="Drula E."/>
            <person name="Ayuso-Fernandez I."/>
            <person name="Pacheco R."/>
            <person name="Padilla G."/>
            <person name="Ferreira P."/>
            <person name="Barriuso J."/>
            <person name="Kellner H."/>
            <person name="Castanera R."/>
            <person name="Alfaro M."/>
            <person name="Ramirez L."/>
            <person name="Pisabarro A.G."/>
            <person name="Kuo A."/>
            <person name="Tritt A."/>
            <person name="Lipzen A."/>
            <person name="He G."/>
            <person name="Yan M."/>
            <person name="Ng V."/>
            <person name="Cullen D."/>
            <person name="Martin F."/>
            <person name="Rosso M.-N."/>
            <person name="Henrissat B."/>
            <person name="Hibbett D."/>
            <person name="Martinez A.T."/>
            <person name="Grigoriev I.V."/>
        </authorList>
    </citation>
    <scope>NUCLEOTIDE SEQUENCE</scope>
    <source>
        <strain evidence="2">AH 44721</strain>
    </source>
</reference>
<proteinExistence type="predicted"/>
<evidence type="ECO:0008006" key="4">
    <source>
        <dbReference type="Google" id="ProtNLM"/>
    </source>
</evidence>
<feature type="chain" id="PRO_5040318550" description="3-carboxymuconate cyclase" evidence="1">
    <location>
        <begin position="22"/>
        <end position="414"/>
    </location>
</feature>
<evidence type="ECO:0000313" key="2">
    <source>
        <dbReference type="EMBL" id="KAF8873061.1"/>
    </source>
</evidence>
<comment type="caution">
    <text evidence="2">The sequence shown here is derived from an EMBL/GenBank/DDBJ whole genome shotgun (WGS) entry which is preliminary data.</text>
</comment>
<sequence length="414" mass="42813">MRVSTHFVVFTALALASTASTSFAPFGSRNSPAGAVYIMTNDPSGNKVLSVSIASDGTVGTTVTASSTEGRGLHAKIDGADALLSQGSVAVNSKARLLAAVNAGSNTVSLFSINPEDPTRLTLLGRPIPSGGDFPQSVAFNSKGTDVCVLNGGKVNGVNCFVTHPIFGLFPKANNIRLLNRNQTTPPTGPAGSLGSIIFTPDDSKVIAAVKGIPPIPGFIATWTIGFDGLLSSQYIKSTPAEGGALPFSLTPIPGTNAILATDPALGFEIFNFASNNNRNSQLVAASSTVTTVPGQAAICWSTYSPKSGNFYLIDAALDIVTEIHIDKNLKSSLVKQYQLATGATILDSEVATVKHDDFLYVLGAKSASIYVLSVTTPGKGKSIQTFSFASAAEKAGATFTNINLQGLATYVKN</sequence>
<evidence type="ECO:0000313" key="3">
    <source>
        <dbReference type="Proteomes" id="UP000724874"/>
    </source>
</evidence>
<dbReference type="AlphaFoldDB" id="A0A9P5TG00"/>
<dbReference type="InterPro" id="IPR015943">
    <property type="entry name" value="WD40/YVTN_repeat-like_dom_sf"/>
</dbReference>
<dbReference type="Proteomes" id="UP000724874">
    <property type="component" value="Unassembled WGS sequence"/>
</dbReference>
<keyword evidence="3" id="KW-1185">Reference proteome</keyword>
<feature type="signal peptide" evidence="1">
    <location>
        <begin position="1"/>
        <end position="21"/>
    </location>
</feature>
<accession>A0A9P5TG00</accession>
<keyword evidence="1" id="KW-0732">Signal</keyword>
<dbReference type="SUPFAM" id="SSF75011">
    <property type="entry name" value="3-carboxy-cis,cis-mucoante lactonizing enzyme"/>
    <property type="match status" value="1"/>
</dbReference>
<name>A0A9P5TG00_GYMJU</name>
<dbReference type="EMBL" id="JADNYJ010000248">
    <property type="protein sequence ID" value="KAF8873061.1"/>
    <property type="molecule type" value="Genomic_DNA"/>
</dbReference>
<dbReference type="Gene3D" id="2.130.10.10">
    <property type="entry name" value="YVTN repeat-like/Quinoprotein amine dehydrogenase"/>
    <property type="match status" value="1"/>
</dbReference>
<gene>
    <name evidence="2" type="ORF">CPB84DRAFT_1716035</name>
</gene>